<proteinExistence type="predicted"/>
<evidence type="ECO:0000313" key="2">
    <source>
        <dbReference type="EMBL" id="KAF2227003.1"/>
    </source>
</evidence>
<organism evidence="2 3">
    <name type="scientific">Elsinoe ampelina</name>
    <dbReference type="NCBI Taxonomy" id="302913"/>
    <lineage>
        <taxon>Eukaryota</taxon>
        <taxon>Fungi</taxon>
        <taxon>Dikarya</taxon>
        <taxon>Ascomycota</taxon>
        <taxon>Pezizomycotina</taxon>
        <taxon>Dothideomycetes</taxon>
        <taxon>Dothideomycetidae</taxon>
        <taxon>Myriangiales</taxon>
        <taxon>Elsinoaceae</taxon>
        <taxon>Elsinoe</taxon>
    </lineage>
</organism>
<sequence length="188" mass="21163">MTRQQVSDRIFEDCLRQARCSKARRLLERTGSIFDPDKRHCDDPDLTRWVRALPSDFRDANLQLSSDHQLRPIAGDQRGSISAALKSDFGVLGCALRRSSILRKDSAIDPFQFQSRELPPTQSGAVPQYFADQLGEPRSSPPRRSLFRPPSPSTSIRSTQRPPEYPAQSEDVTSTGPRNSEQPLVLDE</sequence>
<dbReference type="EMBL" id="ML992502">
    <property type="protein sequence ID" value="KAF2227003.1"/>
    <property type="molecule type" value="Genomic_DNA"/>
</dbReference>
<dbReference type="AlphaFoldDB" id="A0A6A6GNR8"/>
<feature type="region of interest" description="Disordered" evidence="1">
    <location>
        <begin position="115"/>
        <end position="188"/>
    </location>
</feature>
<reference evidence="3" key="1">
    <citation type="journal article" date="2020" name="Stud. Mycol.">
        <title>101 Dothideomycetes genomes: A test case for predicting lifestyles and emergence of pathogens.</title>
        <authorList>
            <person name="Haridas S."/>
            <person name="Albert R."/>
            <person name="Binder M."/>
            <person name="Bloem J."/>
            <person name="LaButti K."/>
            <person name="Salamov A."/>
            <person name="Andreopoulos B."/>
            <person name="Baker S."/>
            <person name="Barry K."/>
            <person name="Bills G."/>
            <person name="Bluhm B."/>
            <person name="Cannon C."/>
            <person name="Castanera R."/>
            <person name="Culley D."/>
            <person name="Daum C."/>
            <person name="Ezra D."/>
            <person name="Gonzalez J."/>
            <person name="Henrissat B."/>
            <person name="Kuo A."/>
            <person name="Liang C."/>
            <person name="Lipzen A."/>
            <person name="Lutzoni F."/>
            <person name="Magnuson J."/>
            <person name="Mondo S."/>
            <person name="Nolan M."/>
            <person name="Ohm R."/>
            <person name="Pangilinan J."/>
            <person name="Park H.-J."/>
            <person name="Ramirez L."/>
            <person name="Alfaro M."/>
            <person name="Sun H."/>
            <person name="Tritt A."/>
            <person name="Yoshinaga Y."/>
            <person name="Zwiers L.-H."/>
            <person name="Turgeon B."/>
            <person name="Goodwin S."/>
            <person name="Spatafora J."/>
            <person name="Crous P."/>
            <person name="Grigoriev I."/>
        </authorList>
    </citation>
    <scope>NUCLEOTIDE SEQUENCE [LARGE SCALE GENOMIC DNA]</scope>
    <source>
        <strain evidence="3">CECT 20119</strain>
    </source>
</reference>
<accession>A0A6A6GNR8</accession>
<dbReference type="Proteomes" id="UP000799538">
    <property type="component" value="Unassembled WGS sequence"/>
</dbReference>
<evidence type="ECO:0000313" key="3">
    <source>
        <dbReference type="Proteomes" id="UP000799538"/>
    </source>
</evidence>
<feature type="compositionally biased region" description="Low complexity" evidence="1">
    <location>
        <begin position="142"/>
        <end position="162"/>
    </location>
</feature>
<feature type="compositionally biased region" description="Polar residues" evidence="1">
    <location>
        <begin position="170"/>
        <end position="182"/>
    </location>
</feature>
<name>A0A6A6GNR8_9PEZI</name>
<gene>
    <name evidence="2" type="ORF">BDZ85DRAFT_247344</name>
</gene>
<evidence type="ECO:0000256" key="1">
    <source>
        <dbReference type="SAM" id="MobiDB-lite"/>
    </source>
</evidence>
<feature type="compositionally biased region" description="Polar residues" evidence="1">
    <location>
        <begin position="115"/>
        <end position="125"/>
    </location>
</feature>
<protein>
    <submittedName>
        <fullName evidence="2">Uncharacterized protein</fullName>
    </submittedName>
</protein>
<keyword evidence="3" id="KW-1185">Reference proteome</keyword>